<evidence type="ECO:0000259" key="3">
    <source>
        <dbReference type="PROSITE" id="PS50105"/>
    </source>
</evidence>
<feature type="domain" description="VLIG-type G" evidence="4">
    <location>
        <begin position="845"/>
        <end position="939"/>
    </location>
</feature>
<dbReference type="EMBL" id="CAJNOJ010000299">
    <property type="protein sequence ID" value="CAF1380632.1"/>
    <property type="molecule type" value="Genomic_DNA"/>
</dbReference>
<keyword evidence="1" id="KW-0175">Coiled coil</keyword>
<organism evidence="5 6">
    <name type="scientific">Adineta ricciae</name>
    <name type="common">Rotifer</name>
    <dbReference type="NCBI Taxonomy" id="249248"/>
    <lineage>
        <taxon>Eukaryota</taxon>
        <taxon>Metazoa</taxon>
        <taxon>Spiralia</taxon>
        <taxon>Gnathifera</taxon>
        <taxon>Rotifera</taxon>
        <taxon>Eurotatoria</taxon>
        <taxon>Bdelloidea</taxon>
        <taxon>Adinetida</taxon>
        <taxon>Adinetidae</taxon>
        <taxon>Adineta</taxon>
    </lineage>
</organism>
<feature type="compositionally biased region" description="Polar residues" evidence="2">
    <location>
        <begin position="44"/>
        <end position="65"/>
    </location>
</feature>
<feature type="coiled-coil region" evidence="1">
    <location>
        <begin position="709"/>
        <end position="769"/>
    </location>
</feature>
<dbReference type="SUPFAM" id="SSF52540">
    <property type="entry name" value="P-loop containing nucleoside triphosphate hydrolases"/>
    <property type="match status" value="1"/>
</dbReference>
<reference evidence="5" key="1">
    <citation type="submission" date="2021-02" db="EMBL/GenBank/DDBJ databases">
        <authorList>
            <person name="Nowell W R."/>
        </authorList>
    </citation>
    <scope>NUCLEOTIDE SEQUENCE</scope>
</reference>
<dbReference type="PANTHER" id="PTHR14819:SF25">
    <property type="entry name" value="CHROMOSOME UNDETERMINED SCAFFOLD_52, WHOLE GENOME SHOTGUN SEQUENCE"/>
    <property type="match status" value="1"/>
</dbReference>
<evidence type="ECO:0000313" key="5">
    <source>
        <dbReference type="EMBL" id="CAF1380632.1"/>
    </source>
</evidence>
<dbReference type="InterPro" id="IPR030383">
    <property type="entry name" value="G_VLIG_dom"/>
</dbReference>
<feature type="region of interest" description="Disordered" evidence="2">
    <location>
        <begin position="43"/>
        <end position="65"/>
    </location>
</feature>
<sequence>MFFTLLRQKKSDKAISVTNLRYKQKRINTTNLSSINIMADFMDTSPSPGDQSSSENNSTMQTIPNDPSAWTLSDVIVWLRSCNLEQCVSAFEANEVDGSTLMSEDFDAAMIKELIPTLKHRVTFISARKNLRVKSVVKPTGQNLLTAHNNGDAKQFEEATEVMSTSCVPKFNQDRNYHLVRTDTKACCQWENSGKEIVRLDAESMLQPRHTTHSLSVSNQLSTETLNLLTKLFHYIHAVPTSNELDIDFNSIIDEPLNSTIVLKCISNHQSLKSYIVDSLKRYHNLSDVIQVLSSVIDLPAVDKTYSTFADIIEKITKSLLLVCTIESMSYESQRFFGNMIKKNDLPIPLTYYTYQQNEVRFKINFNPLVETFCYSNEKILLCLGSPTAVGLGKTSILPYLFENIKSESLNTEGNAELRYGCVDTMFTTLKKNDPYVVFDVHGTMNTMNEDLITSLQQYCAIQIIFLTADDLQNGDFIRKIMNYSTEIRNKPTIFITFDHHYGEKNTSSCGKECPQIFSDEKWSNAIWKTAPILNQISGGSRLNNERRIQRLRQNLLNAFDSLQTLISRQPICKSIFAIEAYLLAVKSNSNTSPPPLIQFDIEDTLKTLFDGLSDQTDNLQRVTPVTYLQNEKMKCEKELAQLWNDSPGDLPAKLEQIKKQYEEIDRIPEYSAFFIDLLIRRTYVELLITEKYLEQWRMKYEPTLSTQLTRAKNDAMTWTSRMKSFEEEYQQHMKNENQPEVENAANQMQAIRGECKASQDLLNKIEKQLFNIDLTIGLFCDEIYALYELLPKLFEMNNSADLLAKKLSQLMYKGFSFHILRGRPLRCNSKLIQTCLKYLHESNNESPLVLTVIGEQSSAKSSLLNATFGCNFRVSAGRCTIGMYMSVVRWRSRTIVIFDTEGLMSLEESGSIFDNQMVSMAMLSSHLVLINHKGEFSSNLEHLIGMSFYAKLQIRSPLRPKLLFVLRDQSDTGATEIFFQQLAKFKENLYNDSKFLKSSIDDELEINEQHVILLTNAFSNDFHPILGVEQTWRNNLFPRKINALRTMVFNTLTESITETYVDIPQLYQKVASNWDAIDKLGPHLLSCKTLYELSIMNELRDFAREIIEESITAINNEGRQHIDRILADINHENFGNFKEDNLMNLFSSAIQATHKKILDKAIADYQSKTERSCFPLEIRYKVEKTIEQPILNMQSMLKEDFDERYRKAYRDARVSSAQHRLIETVQQEFDRNTKLGVDQLQVQVETVYKNQLEICRQTLRRDVETEDQIISKILKFYNSALQSKTANTSKQSIYNLLHPLNASQFRESCHHFINLWKQVTNYGASQEANISLWQHIMKFVENRFLGDRNDDLLRSFHNRLQHWFQDDRAFHKDKKLLIQIVENLLPQLQDDVAKLMNEHFSSSSLNPRIIGFVFTYIENVFNHDCIRSNQNRIALHSFLSDVAIIALEVLVEESLKSEKRRHEKDMENCEKEMIEWKERISMQIQHMHNSHEQGQNMAEIVSEEIFKEVGRILLDQILHEMTEDIAKSQFINHEAVQKQAYEESFGLGNGEKILKYVLNVNRYFRELSLREINTKVEAILHMHTMNAEGIILKVIHKANDIAQNSTLTNTQLIANDIERAVCDMDISSLNLDKKFAIVGVMSVTIEDLPNFQQGFKNILNSINSIQEKVISLTKDVKMKAYAGCKERISRRLGCQSRCPGCGSKCSRPEPHEEEMYEPWFVCQCAPNNCTCERPEPKLLKKHATSHHIAQAFFGRKYYKIHTPVLELCYQRWKSGGMFVGDIEIAPLQKFYDQYHPDWCDNLRHLSTEGTACNESIPPVEQRRAWMIVRHVLVPHYARYGMVEEENYNKKFYPSNVDSLLPDFKPNWNDTTEDPVADDYA</sequence>
<feature type="coiled-coil region" evidence="1">
    <location>
        <begin position="1453"/>
        <end position="1480"/>
    </location>
</feature>
<evidence type="ECO:0000259" key="4">
    <source>
        <dbReference type="PROSITE" id="PS51717"/>
    </source>
</evidence>
<accession>A0A815JJB9</accession>
<feature type="domain" description="SAM" evidence="3">
    <location>
        <begin position="70"/>
        <end position="134"/>
    </location>
</feature>
<evidence type="ECO:0008006" key="7">
    <source>
        <dbReference type="Google" id="ProtNLM"/>
    </source>
</evidence>
<dbReference type="PANTHER" id="PTHR14819">
    <property type="entry name" value="GTP-BINDING"/>
    <property type="match status" value="1"/>
</dbReference>
<dbReference type="Pfam" id="PF07647">
    <property type="entry name" value="SAM_2"/>
    <property type="match status" value="1"/>
</dbReference>
<proteinExistence type="predicted"/>
<dbReference type="Pfam" id="PF25683">
    <property type="entry name" value="URGCP_GTPase"/>
    <property type="match status" value="1"/>
</dbReference>
<dbReference type="SMART" id="SM00454">
    <property type="entry name" value="SAM"/>
    <property type="match status" value="1"/>
</dbReference>
<dbReference type="OrthoDB" id="1597724at2759"/>
<dbReference type="Proteomes" id="UP000663852">
    <property type="component" value="Unassembled WGS sequence"/>
</dbReference>
<dbReference type="Gene3D" id="3.40.50.300">
    <property type="entry name" value="P-loop containing nucleotide triphosphate hydrolases"/>
    <property type="match status" value="1"/>
</dbReference>
<protein>
    <recommendedName>
        <fullName evidence="7">VLIG-type G domain-containing protein</fullName>
    </recommendedName>
</protein>
<name>A0A815JJB9_ADIRI</name>
<dbReference type="InterPro" id="IPR013761">
    <property type="entry name" value="SAM/pointed_sf"/>
</dbReference>
<gene>
    <name evidence="5" type="ORF">EDS130_LOCUS34903</name>
</gene>
<dbReference type="InterPro" id="IPR052986">
    <property type="entry name" value="VLIG_GTPase"/>
</dbReference>
<dbReference type="Gene3D" id="1.10.150.50">
    <property type="entry name" value="Transcription Factor, Ets-1"/>
    <property type="match status" value="1"/>
</dbReference>
<dbReference type="GO" id="GO:0005525">
    <property type="term" value="F:GTP binding"/>
    <property type="evidence" value="ECO:0007669"/>
    <property type="project" value="InterPro"/>
</dbReference>
<comment type="caution">
    <text evidence="5">The sequence shown here is derived from an EMBL/GenBank/DDBJ whole genome shotgun (WGS) entry which is preliminary data.</text>
</comment>
<dbReference type="PROSITE" id="PS50105">
    <property type="entry name" value="SAM_DOMAIN"/>
    <property type="match status" value="1"/>
</dbReference>
<evidence type="ECO:0000256" key="2">
    <source>
        <dbReference type="SAM" id="MobiDB-lite"/>
    </source>
</evidence>
<dbReference type="PROSITE" id="PS51717">
    <property type="entry name" value="G_VLIG"/>
    <property type="match status" value="1"/>
</dbReference>
<dbReference type="SUPFAM" id="SSF47769">
    <property type="entry name" value="SAM/Pointed domain"/>
    <property type="match status" value="1"/>
</dbReference>
<evidence type="ECO:0000256" key="1">
    <source>
        <dbReference type="SAM" id="Coils"/>
    </source>
</evidence>
<dbReference type="InterPro" id="IPR001660">
    <property type="entry name" value="SAM"/>
</dbReference>
<evidence type="ECO:0000313" key="6">
    <source>
        <dbReference type="Proteomes" id="UP000663852"/>
    </source>
</evidence>
<dbReference type="InterPro" id="IPR027417">
    <property type="entry name" value="P-loop_NTPase"/>
</dbReference>